<evidence type="ECO:0000256" key="2">
    <source>
        <dbReference type="ARBA" id="ARBA00023015"/>
    </source>
</evidence>
<dbReference type="EMBL" id="JALGBI010000001">
    <property type="protein sequence ID" value="MCJ0763069.1"/>
    <property type="molecule type" value="Genomic_DNA"/>
</dbReference>
<evidence type="ECO:0000313" key="9">
    <source>
        <dbReference type="Proteomes" id="UP001139447"/>
    </source>
</evidence>
<protein>
    <submittedName>
        <fullName evidence="8">Response regulator transcription factor</fullName>
    </submittedName>
</protein>
<dbReference type="AlphaFoldDB" id="A0A9X2AM92"/>
<keyword evidence="1 5" id="KW-0597">Phosphoprotein</keyword>
<dbReference type="InterPro" id="IPR001789">
    <property type="entry name" value="Sig_transdc_resp-reg_receiver"/>
</dbReference>
<keyword evidence="2" id="KW-0805">Transcription regulation</keyword>
<evidence type="ECO:0000256" key="3">
    <source>
        <dbReference type="ARBA" id="ARBA00023125"/>
    </source>
</evidence>
<dbReference type="SMART" id="SM00448">
    <property type="entry name" value="REC"/>
    <property type="match status" value="1"/>
</dbReference>
<dbReference type="GO" id="GO:0006355">
    <property type="term" value="P:regulation of DNA-templated transcription"/>
    <property type="evidence" value="ECO:0007669"/>
    <property type="project" value="InterPro"/>
</dbReference>
<evidence type="ECO:0000256" key="4">
    <source>
        <dbReference type="ARBA" id="ARBA00023163"/>
    </source>
</evidence>
<dbReference type="PANTHER" id="PTHR43214">
    <property type="entry name" value="TWO-COMPONENT RESPONSE REGULATOR"/>
    <property type="match status" value="1"/>
</dbReference>
<evidence type="ECO:0000259" key="7">
    <source>
        <dbReference type="PROSITE" id="PS50110"/>
    </source>
</evidence>
<dbReference type="PRINTS" id="PR00038">
    <property type="entry name" value="HTHLUXR"/>
</dbReference>
<keyword evidence="3" id="KW-0238">DNA-binding</keyword>
<dbReference type="PROSITE" id="PS50110">
    <property type="entry name" value="RESPONSE_REGULATORY"/>
    <property type="match status" value="1"/>
</dbReference>
<dbReference type="Pfam" id="PF00072">
    <property type="entry name" value="Response_reg"/>
    <property type="match status" value="1"/>
</dbReference>
<evidence type="ECO:0000256" key="5">
    <source>
        <dbReference type="PROSITE-ProRule" id="PRU00169"/>
    </source>
</evidence>
<dbReference type="CDD" id="cd17535">
    <property type="entry name" value="REC_NarL-like"/>
    <property type="match status" value="1"/>
</dbReference>
<dbReference type="InterPro" id="IPR039420">
    <property type="entry name" value="WalR-like"/>
</dbReference>
<dbReference type="Pfam" id="PF00196">
    <property type="entry name" value="GerE"/>
    <property type="match status" value="1"/>
</dbReference>
<organism evidence="8 9">
    <name type="scientific">Variovorax terrae</name>
    <dbReference type="NCBI Taxonomy" id="2923278"/>
    <lineage>
        <taxon>Bacteria</taxon>
        <taxon>Pseudomonadati</taxon>
        <taxon>Pseudomonadota</taxon>
        <taxon>Betaproteobacteria</taxon>
        <taxon>Burkholderiales</taxon>
        <taxon>Comamonadaceae</taxon>
        <taxon>Variovorax</taxon>
    </lineage>
</organism>
<dbReference type="GO" id="GO:0000160">
    <property type="term" value="P:phosphorelay signal transduction system"/>
    <property type="evidence" value="ECO:0007669"/>
    <property type="project" value="InterPro"/>
</dbReference>
<evidence type="ECO:0000256" key="1">
    <source>
        <dbReference type="ARBA" id="ARBA00022553"/>
    </source>
</evidence>
<dbReference type="InterPro" id="IPR011006">
    <property type="entry name" value="CheY-like_superfamily"/>
</dbReference>
<dbReference type="RefSeq" id="WP_243305649.1">
    <property type="nucleotide sequence ID" value="NZ_JALGBI010000001.1"/>
</dbReference>
<evidence type="ECO:0000259" key="6">
    <source>
        <dbReference type="PROSITE" id="PS50043"/>
    </source>
</evidence>
<evidence type="ECO:0000313" key="8">
    <source>
        <dbReference type="EMBL" id="MCJ0763069.1"/>
    </source>
</evidence>
<keyword evidence="9" id="KW-1185">Reference proteome</keyword>
<feature type="modified residue" description="4-aspartylphosphate" evidence="5">
    <location>
        <position position="53"/>
    </location>
</feature>
<proteinExistence type="predicted"/>
<dbReference type="SUPFAM" id="SSF52172">
    <property type="entry name" value="CheY-like"/>
    <property type="match status" value="1"/>
</dbReference>
<feature type="domain" description="HTH luxR-type" evidence="6">
    <location>
        <begin position="146"/>
        <end position="213"/>
    </location>
</feature>
<dbReference type="PANTHER" id="PTHR43214:SF41">
    <property type="entry name" value="NITRATE_NITRITE RESPONSE REGULATOR PROTEIN NARP"/>
    <property type="match status" value="1"/>
</dbReference>
<comment type="caution">
    <text evidence="8">The sequence shown here is derived from an EMBL/GenBank/DDBJ whole genome shotgun (WGS) entry which is preliminary data.</text>
</comment>
<dbReference type="PROSITE" id="PS00622">
    <property type="entry name" value="HTH_LUXR_1"/>
    <property type="match status" value="1"/>
</dbReference>
<dbReference type="CDD" id="cd06170">
    <property type="entry name" value="LuxR_C_like"/>
    <property type="match status" value="1"/>
</dbReference>
<dbReference type="PROSITE" id="PS50043">
    <property type="entry name" value="HTH_LUXR_2"/>
    <property type="match status" value="1"/>
</dbReference>
<reference evidence="8" key="1">
    <citation type="submission" date="2022-03" db="EMBL/GenBank/DDBJ databases">
        <authorList>
            <person name="Woo C.Y."/>
        </authorList>
    </citation>
    <scope>NUCLEOTIDE SEQUENCE</scope>
    <source>
        <strain evidence="8">CYS-02</strain>
    </source>
</reference>
<dbReference type="InterPro" id="IPR000792">
    <property type="entry name" value="Tscrpt_reg_LuxR_C"/>
</dbReference>
<dbReference type="Proteomes" id="UP001139447">
    <property type="component" value="Unassembled WGS sequence"/>
</dbReference>
<name>A0A9X2AM92_9BURK</name>
<dbReference type="InterPro" id="IPR058245">
    <property type="entry name" value="NreC/VraR/RcsB-like_REC"/>
</dbReference>
<feature type="domain" description="Response regulatory" evidence="7">
    <location>
        <begin position="2"/>
        <end position="118"/>
    </location>
</feature>
<keyword evidence="4" id="KW-0804">Transcription</keyword>
<accession>A0A9X2AM92</accession>
<dbReference type="Gene3D" id="3.40.50.2300">
    <property type="match status" value="1"/>
</dbReference>
<dbReference type="SMART" id="SM00421">
    <property type="entry name" value="HTH_LUXR"/>
    <property type="match status" value="1"/>
</dbReference>
<sequence length="215" mass="23642">MRVILVDADPCMRRTIIQELLADHRIRVVGEADSLATGRRLVTQADFDVLILDVRLGDGYGLELIKAAKKHRGTIEVIVLSALDDESQILQAFESGASGYLVKNSWFRDMAQSVLQVVNGGAAISPDLARRVLLKRLSEDLPKAAPAYDPIEDVLSARERQVLKLVAAGQVNQDIASTLSISNETVSAHIKSIFRKLNVHTRAQAVNFVARQNLH</sequence>
<gene>
    <name evidence="8" type="ORF">MMF98_07585</name>
</gene>
<dbReference type="GO" id="GO:0003677">
    <property type="term" value="F:DNA binding"/>
    <property type="evidence" value="ECO:0007669"/>
    <property type="project" value="UniProtKB-KW"/>
</dbReference>